<feature type="domain" description="Auxiliary Activity family 9 catalytic" evidence="18">
    <location>
        <begin position="22"/>
        <end position="243"/>
    </location>
</feature>
<protein>
    <recommendedName>
        <fullName evidence="15">lytic cellulose monooxygenase (C4-dehydrogenating)</fullName>
        <ecNumber evidence="15">1.14.99.56</ecNumber>
    </recommendedName>
</protein>
<evidence type="ECO:0000256" key="5">
    <source>
        <dbReference type="ARBA" id="ARBA00022729"/>
    </source>
</evidence>
<feature type="compositionally biased region" description="Low complexity" evidence="16">
    <location>
        <begin position="398"/>
        <end position="418"/>
    </location>
</feature>
<keyword evidence="10" id="KW-1015">Disulfide bond</keyword>
<feature type="compositionally biased region" description="Gly residues" evidence="16">
    <location>
        <begin position="384"/>
        <end position="397"/>
    </location>
</feature>
<dbReference type="RefSeq" id="XP_070920330.1">
    <property type="nucleotide sequence ID" value="XM_071064229.1"/>
</dbReference>
<evidence type="ECO:0000256" key="6">
    <source>
        <dbReference type="ARBA" id="ARBA00023001"/>
    </source>
</evidence>
<comment type="catalytic activity">
    <reaction evidence="14">
        <text>[(1-&gt;4)-beta-D-glucosyl]n+m + reduced acceptor + O2 = 4-dehydro-beta-D-glucosyl-[(1-&gt;4)-beta-D-glucosyl]n-1 + [(1-&gt;4)-beta-D-glucosyl]m + acceptor + H2O.</text>
        <dbReference type="EC" id="1.14.99.56"/>
    </reaction>
</comment>
<evidence type="ECO:0000259" key="18">
    <source>
        <dbReference type="Pfam" id="PF03443"/>
    </source>
</evidence>
<keyword evidence="20" id="KW-1185">Reference proteome</keyword>
<evidence type="ECO:0000256" key="7">
    <source>
        <dbReference type="ARBA" id="ARBA00023002"/>
    </source>
</evidence>
<keyword evidence="11" id="KW-0119">Carbohydrate metabolism</keyword>
<evidence type="ECO:0000256" key="11">
    <source>
        <dbReference type="ARBA" id="ARBA00023277"/>
    </source>
</evidence>
<keyword evidence="6" id="KW-0136">Cellulose degradation</keyword>
<evidence type="ECO:0000256" key="8">
    <source>
        <dbReference type="ARBA" id="ARBA00023008"/>
    </source>
</evidence>
<accession>A0ABQ0GM19</accession>
<keyword evidence="9" id="KW-0503">Monooxygenase</keyword>
<dbReference type="CDD" id="cd21175">
    <property type="entry name" value="LPMO_AA9"/>
    <property type="match status" value="1"/>
</dbReference>
<feature type="compositionally biased region" description="Basic residues" evidence="16">
    <location>
        <begin position="419"/>
        <end position="432"/>
    </location>
</feature>
<sequence length="432" mass="45339">MRSLVLFALCLATAFPSLSTAHTVFTTLFVNDVNQGDGTCVRMSKVGSICTSPIAGLDSPDMACGRDGQHAVAFTCPAAAGDKLTFEFRAWADASQPGVIDNSHLGSAAIYLKPVSNMTTDSAAGHGWFKVYAEGYDENTGKWATEKLNNNHGFLSINLPSGLSTGYYLARTEILTLQNVSQGGYVDPQFYVNCAQLFIDGSSASDALTVPKDREVSIPGHVAAAHPGLTFNIYQDDPLTTHYEVVGPAVFFPTTTANTKLHHQQKQQQPAQAEGLVPPTCLVKNANWCALPPPRYTDEAGCWASSADCFRQAGECYVSAPPTGSRGCRVWERDMCGPIQRGCGSGAWQGPPAEAATGVEAAAVDAPVPGAGEIPGAANAGVSGAAGEGGGEEGGAGSRSKVVVVVPSAPGTVTATSRAWKRSRRERRRRLV</sequence>
<dbReference type="GeneID" id="98179552"/>
<evidence type="ECO:0000256" key="9">
    <source>
        <dbReference type="ARBA" id="ARBA00023033"/>
    </source>
</evidence>
<comment type="subcellular location">
    <subcellularLocation>
        <location evidence="2">Secreted</location>
    </subcellularLocation>
</comment>
<evidence type="ECO:0000256" key="14">
    <source>
        <dbReference type="ARBA" id="ARBA00045077"/>
    </source>
</evidence>
<feature type="chain" id="PRO_5046107377" description="lytic cellulose monooxygenase (C4-dehydrogenating)" evidence="17">
    <location>
        <begin position="22"/>
        <end position="432"/>
    </location>
</feature>
<evidence type="ECO:0000256" key="15">
    <source>
        <dbReference type="ARBA" id="ARBA00047174"/>
    </source>
</evidence>
<reference evidence="19 20" key="1">
    <citation type="submission" date="2024-09" db="EMBL/GenBank/DDBJ databases">
        <title>Itraconazole resistance in Madurella fahalii resulting from another homologue of gene encoding cytochrome P450 14-alpha sterol demethylase (CYP51).</title>
        <authorList>
            <person name="Yoshioka I."/>
            <person name="Fahal A.H."/>
            <person name="Kaneko S."/>
            <person name="Yaguchi T."/>
        </authorList>
    </citation>
    <scope>NUCLEOTIDE SEQUENCE [LARGE SCALE GENOMIC DNA]</scope>
    <source>
        <strain evidence="19 20">IFM 68171</strain>
    </source>
</reference>
<organism evidence="19 20">
    <name type="scientific">Madurella fahalii</name>
    <dbReference type="NCBI Taxonomy" id="1157608"/>
    <lineage>
        <taxon>Eukaryota</taxon>
        <taxon>Fungi</taxon>
        <taxon>Dikarya</taxon>
        <taxon>Ascomycota</taxon>
        <taxon>Pezizomycotina</taxon>
        <taxon>Sordariomycetes</taxon>
        <taxon>Sordariomycetidae</taxon>
        <taxon>Sordariales</taxon>
        <taxon>Sordariales incertae sedis</taxon>
        <taxon>Madurella</taxon>
    </lineage>
</organism>
<evidence type="ECO:0000256" key="2">
    <source>
        <dbReference type="ARBA" id="ARBA00004613"/>
    </source>
</evidence>
<dbReference type="Proteomes" id="UP001628179">
    <property type="component" value="Unassembled WGS sequence"/>
</dbReference>
<comment type="cofactor">
    <cofactor evidence="1">
        <name>Cu(2+)</name>
        <dbReference type="ChEBI" id="CHEBI:29036"/>
    </cofactor>
</comment>
<keyword evidence="4" id="KW-0479">Metal-binding</keyword>
<evidence type="ECO:0000313" key="19">
    <source>
        <dbReference type="EMBL" id="GAB1318600.1"/>
    </source>
</evidence>
<proteinExistence type="inferred from homology"/>
<evidence type="ECO:0000256" key="4">
    <source>
        <dbReference type="ARBA" id="ARBA00022723"/>
    </source>
</evidence>
<dbReference type="Gene3D" id="2.70.50.70">
    <property type="match status" value="1"/>
</dbReference>
<dbReference type="Pfam" id="PF03443">
    <property type="entry name" value="AA9"/>
    <property type="match status" value="1"/>
</dbReference>
<feature type="signal peptide" evidence="17">
    <location>
        <begin position="1"/>
        <end position="21"/>
    </location>
</feature>
<dbReference type="InterPro" id="IPR049892">
    <property type="entry name" value="AA9"/>
</dbReference>
<feature type="region of interest" description="Disordered" evidence="16">
    <location>
        <begin position="382"/>
        <end position="432"/>
    </location>
</feature>
<keyword evidence="3" id="KW-0964">Secreted</keyword>
<keyword evidence="8" id="KW-0186">Copper</keyword>
<dbReference type="EMBL" id="BAAFSV010000005">
    <property type="protein sequence ID" value="GAB1318600.1"/>
    <property type="molecule type" value="Genomic_DNA"/>
</dbReference>
<gene>
    <name evidence="19" type="ORF">MFIFM68171_08810</name>
</gene>
<dbReference type="PANTHER" id="PTHR33353">
    <property type="entry name" value="PUTATIVE (AFU_ORTHOLOGUE AFUA_1G12560)-RELATED"/>
    <property type="match status" value="1"/>
</dbReference>
<evidence type="ECO:0000256" key="10">
    <source>
        <dbReference type="ARBA" id="ARBA00023157"/>
    </source>
</evidence>
<keyword evidence="7" id="KW-0560">Oxidoreductase</keyword>
<dbReference type="PANTHER" id="PTHR33353:SF32">
    <property type="entry name" value="ENDO-BETA-1,4-GLUCANASE D"/>
    <property type="match status" value="1"/>
</dbReference>
<evidence type="ECO:0000256" key="16">
    <source>
        <dbReference type="SAM" id="MobiDB-lite"/>
    </source>
</evidence>
<dbReference type="InterPro" id="IPR005103">
    <property type="entry name" value="AA9_LPMO"/>
</dbReference>
<dbReference type="EC" id="1.14.99.56" evidence="15"/>
<name>A0ABQ0GM19_9PEZI</name>
<comment type="caution">
    <text evidence="19">The sequence shown here is derived from an EMBL/GenBank/DDBJ whole genome shotgun (WGS) entry which is preliminary data.</text>
</comment>
<evidence type="ECO:0000256" key="12">
    <source>
        <dbReference type="ARBA" id="ARBA00023326"/>
    </source>
</evidence>
<evidence type="ECO:0000256" key="3">
    <source>
        <dbReference type="ARBA" id="ARBA00022525"/>
    </source>
</evidence>
<evidence type="ECO:0000256" key="17">
    <source>
        <dbReference type="SAM" id="SignalP"/>
    </source>
</evidence>
<evidence type="ECO:0000256" key="13">
    <source>
        <dbReference type="ARBA" id="ARBA00044502"/>
    </source>
</evidence>
<comment type="similarity">
    <text evidence="13">Belongs to the polysaccharide monooxygenase AA9 family.</text>
</comment>
<keyword evidence="12" id="KW-0624">Polysaccharide degradation</keyword>
<keyword evidence="5 17" id="KW-0732">Signal</keyword>
<evidence type="ECO:0000313" key="20">
    <source>
        <dbReference type="Proteomes" id="UP001628179"/>
    </source>
</evidence>
<evidence type="ECO:0000256" key="1">
    <source>
        <dbReference type="ARBA" id="ARBA00001973"/>
    </source>
</evidence>